<keyword evidence="3" id="KW-1185">Reference proteome</keyword>
<organism evidence="2 3">
    <name type="scientific">Metabacillus niabensis</name>
    <dbReference type="NCBI Taxonomy" id="324854"/>
    <lineage>
        <taxon>Bacteria</taxon>
        <taxon>Bacillati</taxon>
        <taxon>Bacillota</taxon>
        <taxon>Bacilli</taxon>
        <taxon>Bacillales</taxon>
        <taxon>Bacillaceae</taxon>
        <taxon>Metabacillus</taxon>
    </lineage>
</organism>
<reference evidence="2 3" key="1">
    <citation type="submission" date="2023-07" db="EMBL/GenBank/DDBJ databases">
        <title>Genomic Encyclopedia of Type Strains, Phase IV (KMG-IV): sequencing the most valuable type-strain genomes for metagenomic binning, comparative biology and taxonomic classification.</title>
        <authorList>
            <person name="Goeker M."/>
        </authorList>
    </citation>
    <scope>NUCLEOTIDE SEQUENCE [LARGE SCALE GENOMIC DNA]</scope>
    <source>
        <strain evidence="2 3">DSM 17723</strain>
    </source>
</reference>
<dbReference type="Pfam" id="PF09648">
    <property type="entry name" value="YycI"/>
    <property type="match status" value="1"/>
</dbReference>
<sequence>MEWSKTKTIFILAFLILDLYLAYSFYEMRSDSIVEPMVETTTEEDLQLAGITYSKLPESQEKGFYITAKSKEFTAEEIAKLKDQSQRSTIGESSITTLYMDLDKPFPLPDVNAEVKADQFVKNNVLYGELYHYWYSDEKSNTMIYIQEYKDNKIFQELDEHIAMVILNLNEKNEIVSYNQSMLEDIKEVQEKEVTVSPLEAIGVLYTKNLLQMNSKIVEVDYGYYTNIPLSNQQILAPTWHLIVETDQGERKDYYVNALAGEVLQSAEKSIRSE</sequence>
<proteinExistence type="predicted"/>
<feature type="domain" description="Regulatory protein YycH-like" evidence="1">
    <location>
        <begin position="39"/>
        <end position="258"/>
    </location>
</feature>
<dbReference type="InterPro" id="IPR042274">
    <property type="entry name" value="YycH/YycI_2"/>
</dbReference>
<accession>A0ABT9Z786</accession>
<comment type="caution">
    <text evidence="2">The sequence shown here is derived from an EMBL/GenBank/DDBJ whole genome shotgun (WGS) entry which is preliminary data.</text>
</comment>
<evidence type="ECO:0000259" key="1">
    <source>
        <dbReference type="Pfam" id="PF09648"/>
    </source>
</evidence>
<dbReference type="InterPro" id="IPR018604">
    <property type="entry name" value="YycI-like"/>
</dbReference>
<protein>
    <submittedName>
        <fullName evidence="2">Regulatory protein YycI of two-component signal transduction system YycFG</fullName>
    </submittedName>
</protein>
<gene>
    <name evidence="2" type="ORF">J2S02_004505</name>
</gene>
<evidence type="ECO:0000313" key="3">
    <source>
        <dbReference type="Proteomes" id="UP001232245"/>
    </source>
</evidence>
<dbReference type="Proteomes" id="UP001232245">
    <property type="component" value="Unassembled WGS sequence"/>
</dbReference>
<dbReference type="Gene3D" id="3.30.310.160">
    <property type="entry name" value="YycH protein, domain 2"/>
    <property type="match status" value="1"/>
</dbReference>
<dbReference type="RefSeq" id="WP_174879130.1">
    <property type="nucleotide sequence ID" value="NZ_CADEPK010000004.1"/>
</dbReference>
<name>A0ABT9Z786_9BACI</name>
<dbReference type="EMBL" id="JAUSTZ010000015">
    <property type="protein sequence ID" value="MDQ0228130.1"/>
    <property type="molecule type" value="Genomic_DNA"/>
</dbReference>
<evidence type="ECO:0000313" key="2">
    <source>
        <dbReference type="EMBL" id="MDQ0228130.1"/>
    </source>
</evidence>